<dbReference type="GO" id="GO:0005886">
    <property type="term" value="C:plasma membrane"/>
    <property type="evidence" value="ECO:0007669"/>
    <property type="project" value="TreeGrafter"/>
</dbReference>
<accession>A0A6J2G212</accession>
<protein>
    <recommendedName>
        <fullName evidence="1">FERM domain-containing protein 8</fullName>
    </recommendedName>
</protein>
<evidence type="ECO:0000256" key="1">
    <source>
        <dbReference type="ARBA" id="ARBA00039547"/>
    </source>
</evidence>
<evidence type="ECO:0000259" key="3">
    <source>
        <dbReference type="PROSITE" id="PS50057"/>
    </source>
</evidence>
<organism evidence="4 5">
    <name type="scientific">Pipra filicauda</name>
    <name type="common">Wire-tailed manakin</name>
    <dbReference type="NCBI Taxonomy" id="649802"/>
    <lineage>
        <taxon>Eukaryota</taxon>
        <taxon>Metazoa</taxon>
        <taxon>Chordata</taxon>
        <taxon>Craniata</taxon>
        <taxon>Vertebrata</taxon>
        <taxon>Euteleostomi</taxon>
        <taxon>Archelosauria</taxon>
        <taxon>Archosauria</taxon>
        <taxon>Dinosauria</taxon>
        <taxon>Saurischia</taxon>
        <taxon>Theropoda</taxon>
        <taxon>Coelurosauria</taxon>
        <taxon>Aves</taxon>
        <taxon>Neognathae</taxon>
        <taxon>Neoaves</taxon>
        <taxon>Telluraves</taxon>
        <taxon>Australaves</taxon>
        <taxon>Passeriformes</taxon>
        <taxon>Pipridae</taxon>
        <taxon>Pipra</taxon>
    </lineage>
</organism>
<dbReference type="Gene3D" id="2.30.29.30">
    <property type="entry name" value="Pleckstrin-homology domain (PH domain)/Phosphotyrosine-binding domain (PTB)"/>
    <property type="match status" value="1"/>
</dbReference>
<dbReference type="InterPro" id="IPR019748">
    <property type="entry name" value="FERM_central"/>
</dbReference>
<keyword evidence="4" id="KW-1185">Reference proteome</keyword>
<sequence>MDGEGEGEGASAAPGAAALVYLPDGSALPLPLEPPPGPTAAELLRRLQGALRLPPSAGEALALWLGSDLLEVQLKPRHRPLRLVRHWPELLLRFSLGSPAAIAQDEPCLQLRRNVFFPKSRELELQEEELLRLLYEEAREQLQGGRYPVDPPEAAELGGLSCRLRLGPLSCRLRLGPFEPEQHTELSLRPLLTELLPPGPPARWGALFRRSRSPGPAQRLLDAFARAPGPEAPPAGLYRDFLRRCHALPGYGCAFFPGAIERPSGGLLGRGGLRPVSVAVGLEGVTIIDPRQKHVLLALTYPELCWELVGAVGQDGDPPPGQDGDPAEPPQLWLEFDGDHEGAPVNRLLRVFSPQAELMSALIECCIELGGAAPAAAEAPPSEGQAPPSEGQAPPPAQPGARGAPLRRQESVTRPRLQRLATIDYVQDGQELRRVKPPRRSGSFFSRVGGSSYSPVVGGARGAEGAGPEQG</sequence>
<evidence type="ECO:0000256" key="2">
    <source>
        <dbReference type="SAM" id="MobiDB-lite"/>
    </source>
</evidence>
<dbReference type="Pfam" id="PF24522">
    <property type="entry name" value="KRIT1_FRMD8_FERM_C"/>
    <property type="match status" value="1"/>
</dbReference>
<dbReference type="Gene3D" id="3.10.20.90">
    <property type="entry name" value="Phosphatidylinositol 3-kinase Catalytic Subunit, Chain A, domain 1"/>
    <property type="match status" value="1"/>
</dbReference>
<dbReference type="PROSITE" id="PS50057">
    <property type="entry name" value="FERM_3"/>
    <property type="match status" value="1"/>
</dbReference>
<dbReference type="InterPro" id="IPR000299">
    <property type="entry name" value="FERM_domain"/>
</dbReference>
<dbReference type="Gene3D" id="1.20.80.10">
    <property type="match status" value="1"/>
</dbReference>
<dbReference type="Proteomes" id="UP000504627">
    <property type="component" value="Unplaced"/>
</dbReference>
<dbReference type="CTD" id="83786"/>
<dbReference type="GO" id="GO:0090090">
    <property type="term" value="P:negative regulation of canonical Wnt signaling pathway"/>
    <property type="evidence" value="ECO:0007669"/>
    <property type="project" value="TreeGrafter"/>
</dbReference>
<feature type="compositionally biased region" description="Low complexity" evidence="2">
    <location>
        <begin position="375"/>
        <end position="392"/>
    </location>
</feature>
<evidence type="ECO:0000313" key="4">
    <source>
        <dbReference type="Proteomes" id="UP000504627"/>
    </source>
</evidence>
<dbReference type="GeneID" id="113983905"/>
<dbReference type="InterPro" id="IPR011993">
    <property type="entry name" value="PH-like_dom_sf"/>
</dbReference>
<name>A0A6J2G212_9PASS</name>
<dbReference type="InterPro" id="IPR035963">
    <property type="entry name" value="FERM_2"/>
</dbReference>
<dbReference type="Pfam" id="PF00373">
    <property type="entry name" value="FERM_M"/>
    <property type="match status" value="1"/>
</dbReference>
<gene>
    <name evidence="5" type="primary">FRMD8</name>
</gene>
<dbReference type="InParanoid" id="A0A6J2G212"/>
<dbReference type="InterPro" id="IPR051594">
    <property type="entry name" value="KRIT1/FRMD8"/>
</dbReference>
<feature type="compositionally biased region" description="Low complexity" evidence="2">
    <location>
        <begin position="440"/>
        <end position="458"/>
    </location>
</feature>
<evidence type="ECO:0000313" key="5">
    <source>
        <dbReference type="RefSeq" id="XP_027569311.2"/>
    </source>
</evidence>
<feature type="region of interest" description="Disordered" evidence="2">
    <location>
        <begin position="312"/>
        <end position="332"/>
    </location>
</feature>
<dbReference type="InterPro" id="IPR057096">
    <property type="entry name" value="KRIT1_FRMD8_FERM_C"/>
</dbReference>
<dbReference type="AlphaFoldDB" id="A0A6J2G212"/>
<dbReference type="PANTHER" id="PTHR13283:SF10">
    <property type="entry name" value="FERM DOMAIN-CONTAINING PROTEIN 8"/>
    <property type="match status" value="1"/>
</dbReference>
<proteinExistence type="predicted"/>
<feature type="domain" description="FERM" evidence="3">
    <location>
        <begin position="16"/>
        <end position="363"/>
    </location>
</feature>
<dbReference type="PANTHER" id="PTHR13283">
    <property type="entry name" value="KREV INTERACTION TRAPPED 1-RELATED"/>
    <property type="match status" value="1"/>
</dbReference>
<dbReference type="InterPro" id="IPR014352">
    <property type="entry name" value="FERM/acyl-CoA-bd_prot_sf"/>
</dbReference>
<feature type="region of interest" description="Disordered" evidence="2">
    <location>
        <begin position="375"/>
        <end position="471"/>
    </location>
</feature>
<dbReference type="SUPFAM" id="SSF47031">
    <property type="entry name" value="Second domain of FERM"/>
    <property type="match status" value="1"/>
</dbReference>
<feature type="compositionally biased region" description="Gly residues" evidence="2">
    <location>
        <begin position="459"/>
        <end position="471"/>
    </location>
</feature>
<reference evidence="5" key="1">
    <citation type="submission" date="2025-08" db="UniProtKB">
        <authorList>
            <consortium name="RefSeq"/>
        </authorList>
    </citation>
    <scope>IDENTIFICATION</scope>
    <source>
        <tissue evidence="5">Muscle</tissue>
    </source>
</reference>
<dbReference type="RefSeq" id="XP_027569311.2">
    <property type="nucleotide sequence ID" value="XM_027713510.2"/>
</dbReference>